<evidence type="ECO:0000313" key="1">
    <source>
        <dbReference type="EMBL" id="CAB4198856.1"/>
    </source>
</evidence>
<name>A0A6J5RXH8_9CAUD</name>
<dbReference type="EMBL" id="LR797274">
    <property type="protein sequence ID" value="CAB4198856.1"/>
    <property type="molecule type" value="Genomic_DNA"/>
</dbReference>
<dbReference type="EMBL" id="LR797386">
    <property type="protein sequence ID" value="CAB4212397.1"/>
    <property type="molecule type" value="Genomic_DNA"/>
</dbReference>
<protein>
    <submittedName>
        <fullName evidence="1">Uncharacterized protein</fullName>
    </submittedName>
</protein>
<sequence length="81" mass="8620">MNPEQDKLNDNIIHALGRIAHLEAQVESLARSAWILQERVDRVIKGDPAVITYADGSKIINAGGSTIIVDAPAPYGKGGQA</sequence>
<evidence type="ECO:0000313" key="3">
    <source>
        <dbReference type="EMBL" id="CAB5228026.1"/>
    </source>
</evidence>
<reference evidence="1" key="1">
    <citation type="submission" date="2020-05" db="EMBL/GenBank/DDBJ databases">
        <authorList>
            <person name="Chiriac C."/>
            <person name="Salcher M."/>
            <person name="Ghai R."/>
            <person name="Kavagutti S V."/>
        </authorList>
    </citation>
    <scope>NUCLEOTIDE SEQUENCE</scope>
</reference>
<proteinExistence type="predicted"/>
<gene>
    <name evidence="1" type="ORF">UFOVP1325_22</name>
    <name evidence="2" type="ORF">UFOVP1435_8</name>
    <name evidence="3" type="ORF">UFOVP1530_39</name>
</gene>
<accession>A0A6J5RXH8</accession>
<dbReference type="EMBL" id="LR798379">
    <property type="protein sequence ID" value="CAB5228026.1"/>
    <property type="molecule type" value="Genomic_DNA"/>
</dbReference>
<evidence type="ECO:0000313" key="2">
    <source>
        <dbReference type="EMBL" id="CAB4212397.1"/>
    </source>
</evidence>
<organism evidence="1">
    <name type="scientific">uncultured Caudovirales phage</name>
    <dbReference type="NCBI Taxonomy" id="2100421"/>
    <lineage>
        <taxon>Viruses</taxon>
        <taxon>Duplodnaviria</taxon>
        <taxon>Heunggongvirae</taxon>
        <taxon>Uroviricota</taxon>
        <taxon>Caudoviricetes</taxon>
        <taxon>Peduoviridae</taxon>
        <taxon>Maltschvirus</taxon>
        <taxon>Maltschvirus maltsch</taxon>
    </lineage>
</organism>